<organism evidence="4 5">
    <name type="scientific">Rhizobium favelukesii</name>
    <dbReference type="NCBI Taxonomy" id="348824"/>
    <lineage>
        <taxon>Bacteria</taxon>
        <taxon>Pseudomonadati</taxon>
        <taxon>Pseudomonadota</taxon>
        <taxon>Alphaproteobacteria</taxon>
        <taxon>Hyphomicrobiales</taxon>
        <taxon>Rhizobiaceae</taxon>
        <taxon>Rhizobium/Agrobacterium group</taxon>
        <taxon>Rhizobium</taxon>
    </lineage>
</organism>
<dbReference type="eggNOG" id="COG0456">
    <property type="taxonomic scope" value="Bacteria"/>
</dbReference>
<keyword evidence="1 4" id="KW-0808">Transferase</keyword>
<protein>
    <submittedName>
        <fullName evidence="4">Ribosomal-protein-alanine N-acetyltransferase</fullName>
        <ecNumber evidence="4">2.3.1.128</ecNumber>
    </submittedName>
</protein>
<dbReference type="Proteomes" id="UP000019443">
    <property type="component" value="Chromosome"/>
</dbReference>
<dbReference type="CDD" id="cd04301">
    <property type="entry name" value="NAT_SF"/>
    <property type="match status" value="1"/>
</dbReference>
<evidence type="ECO:0000313" key="4">
    <source>
        <dbReference type="EMBL" id="CDM56151.1"/>
    </source>
</evidence>
<dbReference type="EMBL" id="HG916852">
    <property type="protein sequence ID" value="CDM56151.1"/>
    <property type="molecule type" value="Genomic_DNA"/>
</dbReference>
<dbReference type="EC" id="2.3.1.128" evidence="4"/>
<reference evidence="4" key="1">
    <citation type="submission" date="2013-11" db="EMBL/GenBank/DDBJ databases">
        <title>Draft genome sequence of the broad-host-range Rhizobium sp. LPU83 strain, a member of the low-genetic diversity Oregon-like Rhizobium sp. group.</title>
        <authorList>
            <person name="Wibberg D."/>
            <person name="Puehler A."/>
            <person name="Schlueter A."/>
        </authorList>
    </citation>
    <scope>NUCLEOTIDE SEQUENCE [LARGE SCALE GENOMIC DNA]</scope>
    <source>
        <strain evidence="4">LPU83</strain>
    </source>
</reference>
<keyword evidence="5" id="KW-1185">Reference proteome</keyword>
<dbReference type="RefSeq" id="WP_176703582.1">
    <property type="nucleotide sequence ID" value="NZ_ATTO01000012.1"/>
</dbReference>
<dbReference type="Pfam" id="PF00583">
    <property type="entry name" value="Acetyltransf_1"/>
    <property type="match status" value="1"/>
</dbReference>
<dbReference type="HOGENOM" id="CLU_013985_23_2_5"/>
<name>W6RPA0_9HYPH</name>
<dbReference type="PANTHER" id="PTHR43420">
    <property type="entry name" value="ACETYLTRANSFERASE"/>
    <property type="match status" value="1"/>
</dbReference>
<dbReference type="SUPFAM" id="SSF55729">
    <property type="entry name" value="Acyl-CoA N-acyltransferases (Nat)"/>
    <property type="match status" value="1"/>
</dbReference>
<dbReference type="KEGG" id="rhl:LPU83_0468"/>
<sequence length="166" mass="18272">MTMLESYLTLKPEFEIVAMDADDCRAVAALHGERFARPWGDGEFYSLLSQNTVFGFVARQTNAFLKKPLPGFVLARQVAGEAEILAIAVQTKVARAGLGWRLMQAAMREAHARGGESIFLEVDDGNAAALGLYRKLGFEKVGERRGYYKDAKGAVSTALVMKRVLR</sequence>
<evidence type="ECO:0000259" key="3">
    <source>
        <dbReference type="PROSITE" id="PS51186"/>
    </source>
</evidence>
<dbReference type="AlphaFoldDB" id="W6RPA0"/>
<dbReference type="Gene3D" id="3.40.630.30">
    <property type="match status" value="1"/>
</dbReference>
<dbReference type="InterPro" id="IPR000182">
    <property type="entry name" value="GNAT_dom"/>
</dbReference>
<feature type="domain" description="N-acetyltransferase" evidence="3">
    <location>
        <begin position="14"/>
        <end position="166"/>
    </location>
</feature>
<dbReference type="PROSITE" id="PS51186">
    <property type="entry name" value="GNAT"/>
    <property type="match status" value="1"/>
</dbReference>
<dbReference type="PATRIC" id="fig|348824.6.peg.494"/>
<evidence type="ECO:0000256" key="2">
    <source>
        <dbReference type="ARBA" id="ARBA00023315"/>
    </source>
</evidence>
<evidence type="ECO:0000256" key="1">
    <source>
        <dbReference type="ARBA" id="ARBA00022679"/>
    </source>
</evidence>
<dbReference type="PANTHER" id="PTHR43420:SF12">
    <property type="entry name" value="N-ACETYLTRANSFERASE DOMAIN-CONTAINING PROTEIN"/>
    <property type="match status" value="1"/>
</dbReference>
<dbReference type="GO" id="GO:0016747">
    <property type="term" value="F:acyltransferase activity, transferring groups other than amino-acyl groups"/>
    <property type="evidence" value="ECO:0007669"/>
    <property type="project" value="InterPro"/>
</dbReference>
<proteinExistence type="predicted"/>
<accession>W6RPA0</accession>
<keyword evidence="2 4" id="KW-0012">Acyltransferase</keyword>
<dbReference type="InterPro" id="IPR050680">
    <property type="entry name" value="YpeA/RimI_acetyltransf"/>
</dbReference>
<dbReference type="InterPro" id="IPR016181">
    <property type="entry name" value="Acyl_CoA_acyltransferase"/>
</dbReference>
<evidence type="ECO:0000313" key="5">
    <source>
        <dbReference type="Proteomes" id="UP000019443"/>
    </source>
</evidence>
<gene>
    <name evidence="4" type="primary">rimI</name>
    <name evidence="4" type="ORF">LPU83_0468</name>
</gene>